<keyword evidence="3" id="KW-0732">Signal</keyword>
<dbReference type="Pfam" id="PF16010">
    <property type="entry name" value="CDH-cyt"/>
    <property type="match status" value="1"/>
</dbReference>
<feature type="domain" description="DOMON" evidence="4">
    <location>
        <begin position="59"/>
        <end position="151"/>
    </location>
</feature>
<name>A0A6A6VG63_9PLEO</name>
<evidence type="ECO:0000256" key="2">
    <source>
        <dbReference type="SAM" id="Phobius"/>
    </source>
</evidence>
<organism evidence="5 6">
    <name type="scientific">Sporormia fimetaria CBS 119925</name>
    <dbReference type="NCBI Taxonomy" id="1340428"/>
    <lineage>
        <taxon>Eukaryota</taxon>
        <taxon>Fungi</taxon>
        <taxon>Dikarya</taxon>
        <taxon>Ascomycota</taxon>
        <taxon>Pezizomycotina</taxon>
        <taxon>Dothideomycetes</taxon>
        <taxon>Pleosporomycetidae</taxon>
        <taxon>Pleosporales</taxon>
        <taxon>Sporormiaceae</taxon>
        <taxon>Sporormia</taxon>
    </lineage>
</organism>
<dbReference type="PANTHER" id="PTHR47797">
    <property type="entry name" value="DEHYDROGENASE, PUTATIVE (AFU_ORTHOLOGUE AFUA_8G05805)-RELATED"/>
    <property type="match status" value="1"/>
</dbReference>
<keyword evidence="2" id="KW-0812">Transmembrane</keyword>
<feature type="chain" id="PRO_5025693029" evidence="3">
    <location>
        <begin position="22"/>
        <end position="439"/>
    </location>
</feature>
<protein>
    <submittedName>
        <fullName evidence="5">Iron reductase domain protein</fullName>
    </submittedName>
</protein>
<dbReference type="SUPFAM" id="SSF49344">
    <property type="entry name" value="CBD9-like"/>
    <property type="match status" value="1"/>
</dbReference>
<proteinExistence type="predicted"/>
<dbReference type="InterPro" id="IPR015920">
    <property type="entry name" value="Cellobiose_DH-like_cyt"/>
</dbReference>
<feature type="transmembrane region" description="Helical" evidence="2">
    <location>
        <begin position="243"/>
        <end position="259"/>
    </location>
</feature>
<feature type="transmembrane region" description="Helical" evidence="2">
    <location>
        <begin position="339"/>
        <end position="360"/>
    </location>
</feature>
<feature type="transmembrane region" description="Helical" evidence="2">
    <location>
        <begin position="213"/>
        <end position="236"/>
    </location>
</feature>
<keyword evidence="2" id="KW-0472">Membrane</keyword>
<evidence type="ECO:0000256" key="1">
    <source>
        <dbReference type="SAM" id="MobiDB-lite"/>
    </source>
</evidence>
<gene>
    <name evidence="5" type="ORF">M011DRAFT_476795</name>
</gene>
<dbReference type="Gene3D" id="2.60.40.1210">
    <property type="entry name" value="Cellobiose dehydrogenase, cytochrome domain"/>
    <property type="match status" value="1"/>
</dbReference>
<sequence length="439" mass="48103">MERIVFAVLAVLAAFPTLIQAQAATFYLPETETQFSLNVANDTDNGDLFFRFTSPAYSWVSIGFGKSMKDSLMFIMYPSEDGKTVTVSPRLSTSNSEPSFYPDTQLDLLPGTTITSDGMFVVEAVCHYCRVWPNGALDTESTAQPMIYAFGPGRRIMSNDKNAALKRHHKYGRFTMDMLQARGPGGVPGPESKLNGVTLEGGMKKDHDRMNRAHAVVGCLAIFVLWPVNVVLAGFFKKMKFHVAASVLLLVFLLVAYLLGGLTSAEYNRSKSHRTPHQITAYLTLLPLFLTALLPIPPISRLSSFTPRLHTPLVSSTFVLLVLSGGLGLHLAMQSRPIILIYTAVALIVFAFCFLLQTCIRRRGSAHQRSRAGHEDEQGLMGLKARFAGEHRSRSRAESVESCESGTSSGNGKGVFGGGTMPGPQYLLNMHPGVPVHRW</sequence>
<dbReference type="InterPro" id="IPR005018">
    <property type="entry name" value="DOMON_domain"/>
</dbReference>
<feature type="transmembrane region" description="Helical" evidence="2">
    <location>
        <begin position="311"/>
        <end position="333"/>
    </location>
</feature>
<dbReference type="OrthoDB" id="19261at2759"/>
<feature type="compositionally biased region" description="Basic and acidic residues" evidence="1">
    <location>
        <begin position="389"/>
        <end position="399"/>
    </location>
</feature>
<dbReference type="Proteomes" id="UP000799440">
    <property type="component" value="Unassembled WGS sequence"/>
</dbReference>
<reference evidence="5" key="1">
    <citation type="journal article" date="2020" name="Stud. Mycol.">
        <title>101 Dothideomycetes genomes: a test case for predicting lifestyles and emergence of pathogens.</title>
        <authorList>
            <person name="Haridas S."/>
            <person name="Albert R."/>
            <person name="Binder M."/>
            <person name="Bloem J."/>
            <person name="Labutti K."/>
            <person name="Salamov A."/>
            <person name="Andreopoulos B."/>
            <person name="Baker S."/>
            <person name="Barry K."/>
            <person name="Bills G."/>
            <person name="Bluhm B."/>
            <person name="Cannon C."/>
            <person name="Castanera R."/>
            <person name="Culley D."/>
            <person name="Daum C."/>
            <person name="Ezra D."/>
            <person name="Gonzalez J."/>
            <person name="Henrissat B."/>
            <person name="Kuo A."/>
            <person name="Liang C."/>
            <person name="Lipzen A."/>
            <person name="Lutzoni F."/>
            <person name="Magnuson J."/>
            <person name="Mondo S."/>
            <person name="Nolan M."/>
            <person name="Ohm R."/>
            <person name="Pangilinan J."/>
            <person name="Park H.-J."/>
            <person name="Ramirez L."/>
            <person name="Alfaro M."/>
            <person name="Sun H."/>
            <person name="Tritt A."/>
            <person name="Yoshinaga Y."/>
            <person name="Zwiers L.-H."/>
            <person name="Turgeon B."/>
            <person name="Goodwin S."/>
            <person name="Spatafora J."/>
            <person name="Crous P."/>
            <person name="Grigoriev I."/>
        </authorList>
    </citation>
    <scope>NUCLEOTIDE SEQUENCE</scope>
    <source>
        <strain evidence="5">CBS 119925</strain>
    </source>
</reference>
<keyword evidence="6" id="KW-1185">Reference proteome</keyword>
<feature type="transmembrane region" description="Helical" evidence="2">
    <location>
        <begin position="279"/>
        <end position="299"/>
    </location>
</feature>
<dbReference type="CDD" id="cd09630">
    <property type="entry name" value="CDH_like_cytochrome"/>
    <property type="match status" value="1"/>
</dbReference>
<dbReference type="EMBL" id="MU006570">
    <property type="protein sequence ID" value="KAF2748181.1"/>
    <property type="molecule type" value="Genomic_DNA"/>
</dbReference>
<dbReference type="SMART" id="SM00664">
    <property type="entry name" value="DoH"/>
    <property type="match status" value="1"/>
</dbReference>
<evidence type="ECO:0000259" key="4">
    <source>
        <dbReference type="SMART" id="SM00664"/>
    </source>
</evidence>
<keyword evidence="2" id="KW-1133">Transmembrane helix</keyword>
<dbReference type="AlphaFoldDB" id="A0A6A6VG63"/>
<feature type="signal peptide" evidence="3">
    <location>
        <begin position="1"/>
        <end position="21"/>
    </location>
</feature>
<evidence type="ECO:0000313" key="5">
    <source>
        <dbReference type="EMBL" id="KAF2748181.1"/>
    </source>
</evidence>
<dbReference type="PANTHER" id="PTHR47797:SF1">
    <property type="entry name" value="CYTOCHROME B561 DOMAIN-CONTAINING PROTEIN-RELATED"/>
    <property type="match status" value="1"/>
</dbReference>
<feature type="region of interest" description="Disordered" evidence="1">
    <location>
        <begin position="389"/>
        <end position="417"/>
    </location>
</feature>
<accession>A0A6A6VG63</accession>
<evidence type="ECO:0000256" key="3">
    <source>
        <dbReference type="SAM" id="SignalP"/>
    </source>
</evidence>
<evidence type="ECO:0000313" key="6">
    <source>
        <dbReference type="Proteomes" id="UP000799440"/>
    </source>
</evidence>